<dbReference type="RefSeq" id="WP_151166720.1">
    <property type="nucleotide sequence ID" value="NZ_WACR01000003.1"/>
</dbReference>
<name>A0A6N6M8D1_9FLAO</name>
<dbReference type="GO" id="GO:0071949">
    <property type="term" value="F:FAD binding"/>
    <property type="evidence" value="ECO:0007669"/>
    <property type="project" value="InterPro"/>
</dbReference>
<evidence type="ECO:0000313" key="5">
    <source>
        <dbReference type="Proteomes" id="UP000435357"/>
    </source>
</evidence>
<protein>
    <submittedName>
        <fullName evidence="4">FAD-dependent monooxygenase</fullName>
    </submittedName>
</protein>
<evidence type="ECO:0000256" key="2">
    <source>
        <dbReference type="ARBA" id="ARBA00023033"/>
    </source>
</evidence>
<organism evidence="4 5">
    <name type="scientific">Salibacter halophilus</name>
    <dbReference type="NCBI Taxonomy" id="1803916"/>
    <lineage>
        <taxon>Bacteria</taxon>
        <taxon>Pseudomonadati</taxon>
        <taxon>Bacteroidota</taxon>
        <taxon>Flavobacteriia</taxon>
        <taxon>Flavobacteriales</taxon>
        <taxon>Salibacteraceae</taxon>
        <taxon>Salibacter</taxon>
    </lineage>
</organism>
<accession>A0A6N6M8D1</accession>
<dbReference type="InterPro" id="IPR050493">
    <property type="entry name" value="FAD-dep_Monooxygenase_BioMet"/>
</dbReference>
<dbReference type="GO" id="GO:0004497">
    <property type="term" value="F:monooxygenase activity"/>
    <property type="evidence" value="ECO:0007669"/>
    <property type="project" value="UniProtKB-KW"/>
</dbReference>
<dbReference type="EMBL" id="WACR01000003">
    <property type="protein sequence ID" value="KAB1065115.1"/>
    <property type="molecule type" value="Genomic_DNA"/>
</dbReference>
<dbReference type="AlphaFoldDB" id="A0A6N6M8D1"/>
<dbReference type="Proteomes" id="UP000435357">
    <property type="component" value="Unassembled WGS sequence"/>
</dbReference>
<feature type="domain" description="FAD-binding" evidence="3">
    <location>
        <begin position="6"/>
        <end position="348"/>
    </location>
</feature>
<reference evidence="4 5" key="1">
    <citation type="submission" date="2019-09" db="EMBL/GenBank/DDBJ databases">
        <title>Genomes of Cryomorphaceae.</title>
        <authorList>
            <person name="Bowman J.P."/>
        </authorList>
    </citation>
    <scope>NUCLEOTIDE SEQUENCE [LARGE SCALE GENOMIC DNA]</scope>
    <source>
        <strain evidence="4 5">KCTC 52047</strain>
    </source>
</reference>
<dbReference type="PRINTS" id="PR00420">
    <property type="entry name" value="RNGMNOXGNASE"/>
</dbReference>
<dbReference type="SUPFAM" id="SSF51905">
    <property type="entry name" value="FAD/NAD(P)-binding domain"/>
    <property type="match status" value="1"/>
</dbReference>
<comment type="caution">
    <text evidence="4">The sequence shown here is derived from an EMBL/GenBank/DDBJ whole genome shotgun (WGS) entry which is preliminary data.</text>
</comment>
<dbReference type="InterPro" id="IPR002938">
    <property type="entry name" value="FAD-bd"/>
</dbReference>
<evidence type="ECO:0000313" key="4">
    <source>
        <dbReference type="EMBL" id="KAB1065115.1"/>
    </source>
</evidence>
<evidence type="ECO:0000256" key="1">
    <source>
        <dbReference type="ARBA" id="ARBA00023002"/>
    </source>
</evidence>
<keyword evidence="2 4" id="KW-0503">Monooxygenase</keyword>
<dbReference type="PANTHER" id="PTHR13789:SF309">
    <property type="entry name" value="PUTATIVE (AFU_ORTHOLOGUE AFUA_6G14510)-RELATED"/>
    <property type="match status" value="1"/>
</dbReference>
<dbReference type="Gene3D" id="3.50.50.60">
    <property type="entry name" value="FAD/NAD(P)-binding domain"/>
    <property type="match status" value="1"/>
</dbReference>
<proteinExistence type="predicted"/>
<dbReference type="OrthoDB" id="9766816at2"/>
<sequence length="396" mass="45171">MMVNKKILIVGGGIAGPALAIYCHRLGAEVTLLESRNESELDEGLFLGISPNGLCVLSDLIDLSKLYREYSPGAINFFNAKGKKIAELDTDHQVEKYGWQSIQVKRSSISRLLHNEMRKLDITVLYDTSIVNLKETDDQVLPITSNGNLEPVDLVFGADGIHSECRRIIFPFAHKPKYTHQLSTGSILSIPGWCFEAKPVSMTFGTRAFFGYTTSSNHQVWWFNNYYRKAEPTREEIKTTLQKEIKNNLIKLHEKDHPPIKELIRQSTDIFAYPIYDMPELEMWYTSNVCLVGDAAHATSPHIGQGASLALEDVAILYRCLKTEKSPQAAFARFQDHRKPRVKKIIQQARKVGNSKSKPNPVAVFFRDLFLRHFIKFEKKKMDWVYAYDALQVRIC</sequence>
<keyword evidence="5" id="KW-1185">Reference proteome</keyword>
<evidence type="ECO:0000259" key="3">
    <source>
        <dbReference type="Pfam" id="PF01494"/>
    </source>
</evidence>
<dbReference type="Pfam" id="PF01494">
    <property type="entry name" value="FAD_binding_3"/>
    <property type="match status" value="1"/>
</dbReference>
<dbReference type="PANTHER" id="PTHR13789">
    <property type="entry name" value="MONOOXYGENASE"/>
    <property type="match status" value="1"/>
</dbReference>
<keyword evidence="1" id="KW-0560">Oxidoreductase</keyword>
<gene>
    <name evidence="4" type="ORF">F3059_03960</name>
</gene>
<dbReference type="InterPro" id="IPR036188">
    <property type="entry name" value="FAD/NAD-bd_sf"/>
</dbReference>